<dbReference type="InterPro" id="IPR026846">
    <property type="entry name" value="Nse2(Mms21)"/>
</dbReference>
<dbReference type="GO" id="GO:0005634">
    <property type="term" value="C:nucleus"/>
    <property type="evidence" value="ECO:0007669"/>
    <property type="project" value="UniProtKB-SubCell"/>
</dbReference>
<evidence type="ECO:0000256" key="7">
    <source>
        <dbReference type="ARBA" id="ARBA00022786"/>
    </source>
</evidence>
<reference evidence="13" key="2">
    <citation type="journal article" date="2022" name="Microbiol. Resour. Announc.">
        <title>Whole-Genome Sequence of Entomortierella parvispora E1425, a Mucoromycotan Fungus Associated with Burkholderiaceae-Related Endosymbiotic Bacteria.</title>
        <authorList>
            <person name="Herlambang A."/>
            <person name="Guo Y."/>
            <person name="Takashima Y."/>
            <person name="Narisawa K."/>
            <person name="Ohta H."/>
            <person name="Nishizawa T."/>
        </authorList>
    </citation>
    <scope>NUCLEOTIDE SEQUENCE</scope>
    <source>
        <strain evidence="13">E1425</strain>
    </source>
</reference>
<evidence type="ECO:0000256" key="1">
    <source>
        <dbReference type="ARBA" id="ARBA00004123"/>
    </source>
</evidence>
<comment type="similarity">
    <text evidence="3">Belongs to the NSE2 family.</text>
</comment>
<evidence type="ECO:0000313" key="14">
    <source>
        <dbReference type="Proteomes" id="UP000827284"/>
    </source>
</evidence>
<keyword evidence="8" id="KW-0862">Zinc</keyword>
<evidence type="ECO:0000256" key="6">
    <source>
        <dbReference type="ARBA" id="ARBA00022771"/>
    </source>
</evidence>
<keyword evidence="6 10" id="KW-0863">Zinc-finger</keyword>
<feature type="domain" description="SP-RING-type" evidence="12">
    <location>
        <begin position="263"/>
        <end position="353"/>
    </location>
</feature>
<dbReference type="GO" id="GO:0016874">
    <property type="term" value="F:ligase activity"/>
    <property type="evidence" value="ECO:0007669"/>
    <property type="project" value="UniProtKB-KW"/>
</dbReference>
<evidence type="ECO:0000256" key="5">
    <source>
        <dbReference type="ARBA" id="ARBA00022723"/>
    </source>
</evidence>
<proteinExistence type="inferred from homology"/>
<name>A0A9P3HIW8_9FUNG</name>
<evidence type="ECO:0000259" key="12">
    <source>
        <dbReference type="PROSITE" id="PS51044"/>
    </source>
</evidence>
<keyword evidence="13" id="KW-0436">Ligase</keyword>
<dbReference type="GO" id="GO:0016925">
    <property type="term" value="P:protein sumoylation"/>
    <property type="evidence" value="ECO:0007669"/>
    <property type="project" value="TreeGrafter"/>
</dbReference>
<evidence type="ECO:0000256" key="2">
    <source>
        <dbReference type="ARBA" id="ARBA00004718"/>
    </source>
</evidence>
<keyword evidence="4" id="KW-0808">Transferase</keyword>
<dbReference type="Gene3D" id="3.30.40.10">
    <property type="entry name" value="Zinc/RING finger domain, C3HC4 (zinc finger)"/>
    <property type="match status" value="1"/>
</dbReference>
<gene>
    <name evidence="13" type="ORF">EMPS_09476</name>
</gene>
<evidence type="ECO:0000256" key="11">
    <source>
        <dbReference type="SAM" id="MobiDB-lite"/>
    </source>
</evidence>
<evidence type="ECO:0000256" key="8">
    <source>
        <dbReference type="ARBA" id="ARBA00022833"/>
    </source>
</evidence>
<evidence type="ECO:0000256" key="3">
    <source>
        <dbReference type="ARBA" id="ARBA00008212"/>
    </source>
</evidence>
<protein>
    <submittedName>
        <fullName evidence="13">E3 SUMO-protein ligase NSE2</fullName>
    </submittedName>
</protein>
<evidence type="ECO:0000313" key="13">
    <source>
        <dbReference type="EMBL" id="GJJ77117.1"/>
    </source>
</evidence>
<dbReference type="GO" id="GO:0008270">
    <property type="term" value="F:zinc ion binding"/>
    <property type="evidence" value="ECO:0007669"/>
    <property type="project" value="UniProtKB-KW"/>
</dbReference>
<comment type="subcellular location">
    <subcellularLocation>
        <location evidence="1">Nucleus</location>
    </subcellularLocation>
</comment>
<dbReference type="InterPro" id="IPR004181">
    <property type="entry name" value="Znf_MIZ"/>
</dbReference>
<keyword evidence="7" id="KW-0833">Ubl conjugation pathway</keyword>
<dbReference type="GO" id="GO:0061665">
    <property type="term" value="F:SUMO ligase activity"/>
    <property type="evidence" value="ECO:0007669"/>
    <property type="project" value="TreeGrafter"/>
</dbReference>
<evidence type="ECO:0000256" key="4">
    <source>
        <dbReference type="ARBA" id="ARBA00022679"/>
    </source>
</evidence>
<dbReference type="CDD" id="cd16651">
    <property type="entry name" value="SPL-RING_NSE2"/>
    <property type="match status" value="1"/>
</dbReference>
<dbReference type="Proteomes" id="UP000827284">
    <property type="component" value="Unassembled WGS sequence"/>
</dbReference>
<accession>A0A9P3HIW8</accession>
<feature type="region of interest" description="Disordered" evidence="11">
    <location>
        <begin position="1"/>
        <end position="60"/>
    </location>
</feature>
<dbReference type="SUPFAM" id="SSF57850">
    <property type="entry name" value="RING/U-box"/>
    <property type="match status" value="1"/>
</dbReference>
<sequence length="367" mass="39754">MTVATGSTSRATPAPPASQRSQRNASVRNDALFDDQDIDTPSQNANAGINDSTSSQAPAAEQEVQLVLPRSAASTLKPMIGSYIPHVDLMKAGLQYITDSSVEYEEFHGSANAKGAGDKESKRPVKKPAGRSKAVLAAFADQQAFSSDPQIHEMEDALHTLVEMQFQAEAERMALDSLANTIGLGGHLPGKDLQTSFEILLKNEIKHQQARRKQNLKVAATPGGIDRELHELRTKIWEVHHAHDPLPTSAGVSAGGAEDEDEDDMEIVMTGVGGSSQSLKCPITTNYLEEPVTSSVCKHSYSKEAIMSLIRSRGGHQCRCPVHGCSSIVGAEMLHPNKALARKVARQKLIQEEMVEHQDEEYTTVDD</sequence>
<evidence type="ECO:0000256" key="10">
    <source>
        <dbReference type="PROSITE-ProRule" id="PRU00452"/>
    </source>
</evidence>
<comment type="caution">
    <text evidence="13">The sequence shown here is derived from an EMBL/GenBank/DDBJ whole genome shotgun (WGS) entry which is preliminary data.</text>
</comment>
<dbReference type="Pfam" id="PF11789">
    <property type="entry name" value="zf-Nse"/>
    <property type="match status" value="1"/>
</dbReference>
<reference evidence="13" key="1">
    <citation type="submission" date="2021-11" db="EMBL/GenBank/DDBJ databases">
        <authorList>
            <person name="Herlambang A."/>
            <person name="Guo Y."/>
            <person name="Takashima Y."/>
            <person name="Nishizawa T."/>
        </authorList>
    </citation>
    <scope>NUCLEOTIDE SEQUENCE</scope>
    <source>
        <strain evidence="13">E1425</strain>
    </source>
</reference>
<keyword evidence="9" id="KW-0539">Nucleus</keyword>
<dbReference type="PANTHER" id="PTHR21330">
    <property type="entry name" value="E3 SUMO-PROTEIN LIGASE NSE2"/>
    <property type="match status" value="1"/>
</dbReference>
<dbReference type="GO" id="GO:0030915">
    <property type="term" value="C:Smc5-Smc6 complex"/>
    <property type="evidence" value="ECO:0007669"/>
    <property type="project" value="InterPro"/>
</dbReference>
<feature type="region of interest" description="Disordered" evidence="11">
    <location>
        <begin position="109"/>
        <end position="129"/>
    </location>
</feature>
<organism evidence="13 14">
    <name type="scientific">Entomortierella parvispora</name>
    <dbReference type="NCBI Taxonomy" id="205924"/>
    <lineage>
        <taxon>Eukaryota</taxon>
        <taxon>Fungi</taxon>
        <taxon>Fungi incertae sedis</taxon>
        <taxon>Mucoromycota</taxon>
        <taxon>Mortierellomycotina</taxon>
        <taxon>Mortierellomycetes</taxon>
        <taxon>Mortierellales</taxon>
        <taxon>Mortierellaceae</taxon>
        <taxon>Entomortierella</taxon>
    </lineage>
</organism>
<feature type="compositionally biased region" description="Polar residues" evidence="11">
    <location>
        <begin position="39"/>
        <end position="57"/>
    </location>
</feature>
<dbReference type="GO" id="GO:0000724">
    <property type="term" value="P:double-strand break repair via homologous recombination"/>
    <property type="evidence" value="ECO:0007669"/>
    <property type="project" value="InterPro"/>
</dbReference>
<dbReference type="PANTHER" id="PTHR21330:SF1">
    <property type="entry name" value="E3 SUMO-PROTEIN LIGASE NSE2"/>
    <property type="match status" value="1"/>
</dbReference>
<dbReference type="AlphaFoldDB" id="A0A9P3HIW8"/>
<dbReference type="PROSITE" id="PS51044">
    <property type="entry name" value="ZF_SP_RING"/>
    <property type="match status" value="1"/>
</dbReference>
<feature type="compositionally biased region" description="Polar residues" evidence="11">
    <location>
        <begin position="18"/>
        <end position="27"/>
    </location>
</feature>
<keyword evidence="5" id="KW-0479">Metal-binding</keyword>
<dbReference type="OrthoDB" id="26899at2759"/>
<keyword evidence="14" id="KW-1185">Reference proteome</keyword>
<evidence type="ECO:0000256" key="9">
    <source>
        <dbReference type="ARBA" id="ARBA00023242"/>
    </source>
</evidence>
<comment type="pathway">
    <text evidence="2">Protein modification; protein sumoylation.</text>
</comment>
<feature type="compositionally biased region" description="Polar residues" evidence="11">
    <location>
        <begin position="1"/>
        <end position="11"/>
    </location>
</feature>
<dbReference type="InterPro" id="IPR013083">
    <property type="entry name" value="Znf_RING/FYVE/PHD"/>
</dbReference>
<dbReference type="EMBL" id="BQFW01000013">
    <property type="protein sequence ID" value="GJJ77117.1"/>
    <property type="molecule type" value="Genomic_DNA"/>
</dbReference>